<evidence type="ECO:0000313" key="7">
    <source>
        <dbReference type="EMBL" id="GIY28432.1"/>
    </source>
</evidence>
<dbReference type="SUPFAM" id="SSF51905">
    <property type="entry name" value="FAD/NAD(P)-binding domain"/>
    <property type="match status" value="1"/>
</dbReference>
<feature type="domain" description="Glucose-methanol-choline oxidoreductase N-terminal" evidence="6">
    <location>
        <begin position="120"/>
        <end position="183"/>
    </location>
</feature>
<evidence type="ECO:0000256" key="4">
    <source>
        <dbReference type="ARBA" id="ARBA00022827"/>
    </source>
</evidence>
<keyword evidence="8" id="KW-1185">Reference proteome</keyword>
<proteinExistence type="inferred from homology"/>
<dbReference type="Gene3D" id="4.10.450.10">
    <property type="entry name" value="Glucose Oxidase, domain 2"/>
    <property type="match status" value="1"/>
</dbReference>
<comment type="caution">
    <text evidence="7">The sequence shown here is derived from an EMBL/GenBank/DDBJ whole genome shotgun (WGS) entry which is preliminary data.</text>
</comment>
<dbReference type="AlphaFoldDB" id="A0AAV4S4A7"/>
<dbReference type="GO" id="GO:0016614">
    <property type="term" value="F:oxidoreductase activity, acting on CH-OH group of donors"/>
    <property type="evidence" value="ECO:0007669"/>
    <property type="project" value="InterPro"/>
</dbReference>
<accession>A0AAV4S4A7</accession>
<keyword evidence="4" id="KW-0274">FAD</keyword>
<dbReference type="Proteomes" id="UP001054945">
    <property type="component" value="Unassembled WGS sequence"/>
</dbReference>
<reference evidence="7 8" key="1">
    <citation type="submission" date="2021-06" db="EMBL/GenBank/DDBJ databases">
        <title>Caerostris extrusa draft genome.</title>
        <authorList>
            <person name="Kono N."/>
            <person name="Arakawa K."/>
        </authorList>
    </citation>
    <scope>NUCLEOTIDE SEQUENCE [LARGE SCALE GENOMIC DNA]</scope>
</reference>
<comment type="cofactor">
    <cofactor evidence="1">
        <name>FAD</name>
        <dbReference type="ChEBI" id="CHEBI:57692"/>
    </cofactor>
</comment>
<evidence type="ECO:0000256" key="2">
    <source>
        <dbReference type="ARBA" id="ARBA00010790"/>
    </source>
</evidence>
<dbReference type="InterPro" id="IPR036188">
    <property type="entry name" value="FAD/NAD-bd_sf"/>
</dbReference>
<keyword evidence="3" id="KW-0285">Flavoprotein</keyword>
<gene>
    <name evidence="7" type="primary">Gld_43</name>
    <name evidence="7" type="ORF">CEXT_808211</name>
</gene>
<dbReference type="InterPro" id="IPR000172">
    <property type="entry name" value="GMC_OxRdtase_N"/>
</dbReference>
<dbReference type="EMBL" id="BPLR01008944">
    <property type="protein sequence ID" value="GIY28432.1"/>
    <property type="molecule type" value="Genomic_DNA"/>
</dbReference>
<evidence type="ECO:0000259" key="6">
    <source>
        <dbReference type="Pfam" id="PF00732"/>
    </source>
</evidence>
<evidence type="ECO:0000313" key="8">
    <source>
        <dbReference type="Proteomes" id="UP001054945"/>
    </source>
</evidence>
<dbReference type="Gene3D" id="3.50.50.60">
    <property type="entry name" value="FAD/NAD(P)-binding domain"/>
    <property type="match status" value="2"/>
</dbReference>
<dbReference type="GO" id="GO:0050660">
    <property type="term" value="F:flavin adenine dinucleotide binding"/>
    <property type="evidence" value="ECO:0007669"/>
    <property type="project" value="InterPro"/>
</dbReference>
<protein>
    <submittedName>
        <fullName evidence="7">Glucose dehydrogenase</fullName>
    </submittedName>
</protein>
<sequence>MDIAAERSYPTPFANSPLLPFLLLSLARQRIAPRTTTTIKEEYDYVIVGAGSAGSVVASRLSEMPCVSVLLLEAGGPAPLLSDITGGGRYFGQVSWASGQGLGGSSLLSFSTYSRGFYDLQGYIRDGQRCNSAKVYLVPAENRTNLDIVSYAYVTKILMQNKQATGVQFHYKGINYKVKARRSHHVSRSN</sequence>
<dbReference type="InterPro" id="IPR012132">
    <property type="entry name" value="GMC_OxRdtase"/>
</dbReference>
<organism evidence="7 8">
    <name type="scientific">Caerostris extrusa</name>
    <name type="common">Bark spider</name>
    <name type="synonym">Caerostris bankana</name>
    <dbReference type="NCBI Taxonomy" id="172846"/>
    <lineage>
        <taxon>Eukaryota</taxon>
        <taxon>Metazoa</taxon>
        <taxon>Ecdysozoa</taxon>
        <taxon>Arthropoda</taxon>
        <taxon>Chelicerata</taxon>
        <taxon>Arachnida</taxon>
        <taxon>Araneae</taxon>
        <taxon>Araneomorphae</taxon>
        <taxon>Entelegynae</taxon>
        <taxon>Araneoidea</taxon>
        <taxon>Araneidae</taxon>
        <taxon>Caerostris</taxon>
    </lineage>
</organism>
<dbReference type="InterPro" id="IPR027424">
    <property type="entry name" value="Glucose_Oxidase_domain_2"/>
</dbReference>
<name>A0AAV4S4A7_CAEEX</name>
<evidence type="ECO:0000256" key="1">
    <source>
        <dbReference type="ARBA" id="ARBA00001974"/>
    </source>
</evidence>
<comment type="similarity">
    <text evidence="2">Belongs to the GMC oxidoreductase family.</text>
</comment>
<dbReference type="PANTHER" id="PTHR11552:SF208">
    <property type="entry name" value="RE36204P-RELATED"/>
    <property type="match status" value="1"/>
</dbReference>
<evidence type="ECO:0000256" key="3">
    <source>
        <dbReference type="ARBA" id="ARBA00022630"/>
    </source>
</evidence>
<dbReference type="Pfam" id="PF00732">
    <property type="entry name" value="GMC_oxred_N"/>
    <property type="match status" value="1"/>
</dbReference>
<evidence type="ECO:0000256" key="5">
    <source>
        <dbReference type="ARBA" id="ARBA00023002"/>
    </source>
</evidence>
<dbReference type="PANTHER" id="PTHR11552">
    <property type="entry name" value="GLUCOSE-METHANOL-CHOLINE GMC OXIDOREDUCTASE"/>
    <property type="match status" value="1"/>
</dbReference>
<keyword evidence="5" id="KW-0560">Oxidoreductase</keyword>